<feature type="region of interest" description="Disordered" evidence="1">
    <location>
        <begin position="204"/>
        <end position="241"/>
    </location>
</feature>
<dbReference type="AlphaFoldDB" id="A0A834TNK7"/>
<evidence type="ECO:0000256" key="1">
    <source>
        <dbReference type="SAM" id="MobiDB-lite"/>
    </source>
</evidence>
<protein>
    <submittedName>
        <fullName evidence="3">DNA/RNA polymerases superfamily protein</fullName>
    </submittedName>
</protein>
<evidence type="ECO:0000313" key="3">
    <source>
        <dbReference type="EMBL" id="KAF7820814.1"/>
    </source>
</evidence>
<keyword evidence="4" id="KW-1185">Reference proteome</keyword>
<dbReference type="Proteomes" id="UP000634136">
    <property type="component" value="Unassembled WGS sequence"/>
</dbReference>
<reference evidence="3" key="1">
    <citation type="submission" date="2020-09" db="EMBL/GenBank/DDBJ databases">
        <title>Genome-Enabled Discovery of Anthraquinone Biosynthesis in Senna tora.</title>
        <authorList>
            <person name="Kang S.-H."/>
            <person name="Pandey R.P."/>
            <person name="Lee C.-M."/>
            <person name="Sim J.-S."/>
            <person name="Jeong J.-T."/>
            <person name="Choi B.-S."/>
            <person name="Jung M."/>
            <person name="Ginzburg D."/>
            <person name="Zhao K."/>
            <person name="Won S.Y."/>
            <person name="Oh T.-J."/>
            <person name="Yu Y."/>
            <person name="Kim N.-H."/>
            <person name="Lee O.R."/>
            <person name="Lee T.-H."/>
            <person name="Bashyal P."/>
            <person name="Kim T.-S."/>
            <person name="Lee W.-H."/>
            <person name="Kawkins C."/>
            <person name="Kim C.-K."/>
            <person name="Kim J.S."/>
            <person name="Ahn B.O."/>
            <person name="Rhee S.Y."/>
            <person name="Sohng J.K."/>
        </authorList>
    </citation>
    <scope>NUCLEOTIDE SEQUENCE</scope>
    <source>
        <tissue evidence="3">Leaf</tissue>
    </source>
</reference>
<accession>A0A834TNK7</accession>
<evidence type="ECO:0000313" key="4">
    <source>
        <dbReference type="Proteomes" id="UP000634136"/>
    </source>
</evidence>
<organism evidence="3 4">
    <name type="scientific">Senna tora</name>
    <dbReference type="NCBI Taxonomy" id="362788"/>
    <lineage>
        <taxon>Eukaryota</taxon>
        <taxon>Viridiplantae</taxon>
        <taxon>Streptophyta</taxon>
        <taxon>Embryophyta</taxon>
        <taxon>Tracheophyta</taxon>
        <taxon>Spermatophyta</taxon>
        <taxon>Magnoliopsida</taxon>
        <taxon>eudicotyledons</taxon>
        <taxon>Gunneridae</taxon>
        <taxon>Pentapetalae</taxon>
        <taxon>rosids</taxon>
        <taxon>fabids</taxon>
        <taxon>Fabales</taxon>
        <taxon>Fabaceae</taxon>
        <taxon>Caesalpinioideae</taxon>
        <taxon>Cassia clade</taxon>
        <taxon>Senna</taxon>
    </lineage>
</organism>
<comment type="caution">
    <text evidence="3">The sequence shown here is derived from an EMBL/GenBank/DDBJ whole genome shotgun (WGS) entry which is preliminary data.</text>
</comment>
<feature type="region of interest" description="Disordered" evidence="1">
    <location>
        <begin position="24"/>
        <end position="48"/>
    </location>
</feature>
<dbReference type="OrthoDB" id="1430020at2759"/>
<sequence length="272" mass="30291">MWRDRYGMYLNLVNLGSELSLQGRRAEDAPQVTPEVTPNQPEPSVQPVQDEGRNIAVSLSQFLKLKPPTFSEDSELAAFQLQGVANIWYKTLVRERTTGLPPMTWEEFRGAFIDRFLPQSVRDARAREFETLKQIPSITVTEYDCLFTKLSQYAEAIDSARRIETQNLEDGSFSKKRKWGNEGKSLVQDGSTGGSKLQNRAHILPEAPTSSTKSAANVTRSKSEARGVGLSSFQGTTQPGNNRPFVLPVESLIQDNAIGILKLASCVDKWVI</sequence>
<proteinExistence type="predicted"/>
<feature type="compositionally biased region" description="Polar residues" evidence="1">
    <location>
        <begin position="34"/>
        <end position="47"/>
    </location>
</feature>
<feature type="compositionally biased region" description="Polar residues" evidence="1">
    <location>
        <begin position="231"/>
        <end position="241"/>
    </location>
</feature>
<name>A0A834TNK7_9FABA</name>
<dbReference type="EMBL" id="JAAIUW010000008">
    <property type="protein sequence ID" value="KAF7820814.1"/>
    <property type="molecule type" value="Genomic_DNA"/>
</dbReference>
<feature type="domain" description="Retrotransposon gag" evidence="2">
    <location>
        <begin position="76"/>
        <end position="163"/>
    </location>
</feature>
<dbReference type="InterPro" id="IPR005162">
    <property type="entry name" value="Retrotrans_gag_dom"/>
</dbReference>
<evidence type="ECO:0000259" key="2">
    <source>
        <dbReference type="Pfam" id="PF03732"/>
    </source>
</evidence>
<dbReference type="Pfam" id="PF03732">
    <property type="entry name" value="Retrotrans_gag"/>
    <property type="match status" value="1"/>
</dbReference>
<feature type="compositionally biased region" description="Polar residues" evidence="1">
    <location>
        <begin position="208"/>
        <end position="220"/>
    </location>
</feature>
<gene>
    <name evidence="3" type="ORF">G2W53_026269</name>
</gene>